<feature type="signal peptide" evidence="4">
    <location>
        <begin position="1"/>
        <end position="32"/>
    </location>
</feature>
<dbReference type="CDD" id="cd21177">
    <property type="entry name" value="LPMO_AA10"/>
    <property type="match status" value="1"/>
</dbReference>
<evidence type="ECO:0000256" key="1">
    <source>
        <dbReference type="ARBA" id="ARBA00004613"/>
    </source>
</evidence>
<feature type="domain" description="Chitin-binding type-4" evidence="5">
    <location>
        <begin position="33"/>
        <end position="198"/>
    </location>
</feature>
<dbReference type="SUPFAM" id="SSF81296">
    <property type="entry name" value="E set domains"/>
    <property type="match status" value="1"/>
</dbReference>
<dbReference type="AlphaFoldDB" id="A0A543ASC0"/>
<evidence type="ECO:0000256" key="3">
    <source>
        <dbReference type="ARBA" id="ARBA00022729"/>
    </source>
</evidence>
<evidence type="ECO:0000259" key="5">
    <source>
        <dbReference type="Pfam" id="PF03067"/>
    </source>
</evidence>
<evidence type="ECO:0000256" key="2">
    <source>
        <dbReference type="ARBA" id="ARBA00022525"/>
    </source>
</evidence>
<comment type="caution">
    <text evidence="6">The sequence shown here is derived from an EMBL/GenBank/DDBJ whole genome shotgun (WGS) entry which is preliminary data.</text>
</comment>
<evidence type="ECO:0000313" key="7">
    <source>
        <dbReference type="Proteomes" id="UP000317043"/>
    </source>
</evidence>
<evidence type="ECO:0000313" key="6">
    <source>
        <dbReference type="EMBL" id="TQL75477.1"/>
    </source>
</evidence>
<dbReference type="Pfam" id="PF03067">
    <property type="entry name" value="LPMO_10"/>
    <property type="match status" value="1"/>
</dbReference>
<dbReference type="PANTHER" id="PTHR34823">
    <property type="entry name" value="GLCNAC-BINDING PROTEIN A"/>
    <property type="match status" value="1"/>
</dbReference>
<dbReference type="GO" id="GO:0005576">
    <property type="term" value="C:extracellular region"/>
    <property type="evidence" value="ECO:0007669"/>
    <property type="project" value="UniProtKB-SubCell"/>
</dbReference>
<dbReference type="Gene3D" id="2.70.50.50">
    <property type="entry name" value="chitin-binding protein cbp21"/>
    <property type="match status" value="1"/>
</dbReference>
<keyword evidence="2" id="KW-0964">Secreted</keyword>
<protein>
    <submittedName>
        <fullName evidence="6">Chitin-binding protein</fullName>
    </submittedName>
</protein>
<comment type="subcellular location">
    <subcellularLocation>
        <location evidence="1">Secreted</location>
    </subcellularLocation>
</comment>
<sequence>MSLKFLVRTATVTFGIFLATVMTLILAPAAQAHGYTNSPTSRALFCQQGVVSNCGQIQWEPQSVEGPKGFPTAGPADGKLCSGSVGRFAELDDPRGGNWPKTNVQSGQSYQLSWRITVPHATADFKYYITKPGWNPSQPLTRASLDLNPFLSVPFAGARPGSQVSHSANLPPRTGHHVIFAVWTIADTGNAFYQCSDVNFG</sequence>
<dbReference type="RefSeq" id="WP_211347533.1">
    <property type="nucleotide sequence ID" value="NZ_JBHTGS010000001.1"/>
</dbReference>
<organism evidence="6 7">
    <name type="scientific">Stackebrandtia endophytica</name>
    <dbReference type="NCBI Taxonomy" id="1496996"/>
    <lineage>
        <taxon>Bacteria</taxon>
        <taxon>Bacillati</taxon>
        <taxon>Actinomycetota</taxon>
        <taxon>Actinomycetes</taxon>
        <taxon>Glycomycetales</taxon>
        <taxon>Glycomycetaceae</taxon>
        <taxon>Stackebrandtia</taxon>
    </lineage>
</organism>
<dbReference type="InterPro" id="IPR014756">
    <property type="entry name" value="Ig_E-set"/>
</dbReference>
<keyword evidence="7" id="KW-1185">Reference proteome</keyword>
<feature type="chain" id="PRO_5039716207" evidence="4">
    <location>
        <begin position="33"/>
        <end position="201"/>
    </location>
</feature>
<gene>
    <name evidence="6" type="ORF">FB566_0982</name>
</gene>
<dbReference type="InterPro" id="IPR051024">
    <property type="entry name" value="GlcNAc_Chitin_IntDeg"/>
</dbReference>
<dbReference type="InParanoid" id="A0A543ASC0"/>
<evidence type="ECO:0000256" key="4">
    <source>
        <dbReference type="SAM" id="SignalP"/>
    </source>
</evidence>
<dbReference type="EMBL" id="VFOW01000001">
    <property type="protein sequence ID" value="TQL75477.1"/>
    <property type="molecule type" value="Genomic_DNA"/>
</dbReference>
<dbReference type="InterPro" id="IPR004302">
    <property type="entry name" value="Cellulose/chitin-bd_N"/>
</dbReference>
<name>A0A543ASC0_9ACTN</name>
<dbReference type="FunFam" id="2.70.50.50:FF:000001">
    <property type="entry name" value="Chitin-binding protein"/>
    <property type="match status" value="1"/>
</dbReference>
<dbReference type="PANTHER" id="PTHR34823:SF1">
    <property type="entry name" value="CHITIN-BINDING TYPE-4 DOMAIN-CONTAINING PROTEIN"/>
    <property type="match status" value="1"/>
</dbReference>
<dbReference type="Proteomes" id="UP000317043">
    <property type="component" value="Unassembled WGS sequence"/>
</dbReference>
<reference evidence="6 7" key="1">
    <citation type="submission" date="2019-06" db="EMBL/GenBank/DDBJ databases">
        <title>Sequencing the genomes of 1000 actinobacteria strains.</title>
        <authorList>
            <person name="Klenk H.-P."/>
        </authorList>
    </citation>
    <scope>NUCLEOTIDE SEQUENCE [LARGE SCALE GENOMIC DNA]</scope>
    <source>
        <strain evidence="6 7">DSM 45928</strain>
    </source>
</reference>
<accession>A0A543ASC0</accession>
<proteinExistence type="predicted"/>
<keyword evidence="3 4" id="KW-0732">Signal</keyword>